<dbReference type="InterPro" id="IPR003594">
    <property type="entry name" value="HATPase_dom"/>
</dbReference>
<dbReference type="EMBL" id="WSEL01000009">
    <property type="protein sequence ID" value="MVQ30917.1"/>
    <property type="molecule type" value="Genomic_DNA"/>
</dbReference>
<dbReference type="Pfam" id="PF00072">
    <property type="entry name" value="Response_reg"/>
    <property type="match status" value="1"/>
</dbReference>
<dbReference type="InterPro" id="IPR005467">
    <property type="entry name" value="His_kinase_dom"/>
</dbReference>
<dbReference type="InterPro" id="IPR042240">
    <property type="entry name" value="CHASE_sf"/>
</dbReference>
<dbReference type="SMART" id="SM01079">
    <property type="entry name" value="CHASE"/>
    <property type="match status" value="1"/>
</dbReference>
<comment type="catalytic activity">
    <reaction evidence="1">
        <text>ATP + protein L-histidine = ADP + protein N-phospho-L-histidine.</text>
        <dbReference type="EC" id="2.7.13.3"/>
    </reaction>
</comment>
<comment type="function">
    <text evidence="14">Member of the two-component regulatory system BvgS/BvgA. Phosphorylates BvgA via a four-step phosphorelay in response to environmental signals.</text>
</comment>
<comment type="subcellular location">
    <subcellularLocation>
        <location evidence="2">Cell membrane</location>
        <topology evidence="2">Multi-pass membrane protein</topology>
    </subcellularLocation>
</comment>
<dbReference type="SUPFAM" id="SSF55785">
    <property type="entry name" value="PYP-like sensor domain (PAS domain)"/>
    <property type="match status" value="2"/>
</dbReference>
<proteinExistence type="predicted"/>
<evidence type="ECO:0000256" key="11">
    <source>
        <dbReference type="ARBA" id="ARBA00023012"/>
    </source>
</evidence>
<evidence type="ECO:0000256" key="16">
    <source>
        <dbReference type="PROSITE-ProRule" id="PRU00110"/>
    </source>
</evidence>
<dbReference type="Pfam" id="PF01627">
    <property type="entry name" value="Hpt"/>
    <property type="match status" value="1"/>
</dbReference>
<evidence type="ECO:0000256" key="3">
    <source>
        <dbReference type="ARBA" id="ARBA00012438"/>
    </source>
</evidence>
<dbReference type="InterPro" id="IPR035965">
    <property type="entry name" value="PAS-like_dom_sf"/>
</dbReference>
<sequence length="1189" mass="128196">MGAGSTCYFCPSRPWRPAYSPCHPRSRPRHDFPAHRFRPAHAPARLLEPPCCRRAGAAGDTGGRVHRRARHAGLNGRGMRTHSPDARSAWPLRAGLAVLVAGLGLTMAATLRTAESVRAEATERFTSRADRLEGSVGRRIRRAEANLKATLATHRALGGFRRETFATYMSSLAQGGEMRGTRAIGLIELVPRAGIEAFVRRERADGAPDFTVRSTGAVEPYMLLRFVEPAASLSRLLGSDLGADPVRRAAAEHAIDTGEATLSAPITLVQGPRPLGWLLFLPVYREGAPLATVAQRRAALEGLVYEAMSIAEVLSDVRGVLEDGLQFQLYDGSPSPDHQMYDSRAGAASQVRERPASFLLERGLHLGGRDLTLRVRADDWVQSLEARRAPWAVALSGAALSLLLALAAGRFLRAREENEARARRMQADIDRMQELMQRTSGVVMGLDERLRVAWVNAGFTLQTGWTDTEVVGQPVGRLLRAADGGRELAQGVDPLRHGSTSVRMELLHRRKDGTLCWFDADVQPDHDEDGGFLLTAADITPRRLAERRLAESEHLMRLMTDSIPAKLSYWDADLRCRLVNRAMILSLGRPGPQLLGQSMADIVGGSAFAQLEPRMREALAGRAQHFELSQPRRGGGSAITLMHVVPDMEHGHACGLFVFAMDITELKLAQEQALQASQAKSQFLSHMSHEIRTPMNAVLGMLGLLRGTALEARQADWASKAEHAARSLLGILNDILDLSKIEAGKMMLDPAPFRFDVLLHDLRSILSGAATGKELRVSIELDPGLPPVLVGDDMRLRQVLANLGGNAVKFTPAGEVAVRVRQLGREGDAVRVGVEVSDTGIGIAPEDQARVFSDFSQASAAITRTYGGTGLGLGICRRLVAMMGGELRVDSQLGQGSRFHFELQLPVAEPSLAAPLQPEPAPPLDPGARPLAGMRLLVVEDNPVNQQVARELLTSQGAQVTLANDGQEGVHRVQTAEPAFDAVLMDMQMPVMDGLAATREIRTRLGATRLPIIAMTANAMAADRDRCLAAGMDDHLGKPIDLPNLMAVLQRAITTARERAAAPPRPADVDVAPAGPAFWSRAVALERLGGNPSLLERMVPLFRKSLQDTAGQLQELSLDTPPERACALFHTLKGMAGTMAADELARRAASAELVLRGDASTPTDALAAAVREAVDGTLSALAAEAADLT</sequence>
<dbReference type="SUPFAM" id="SSF47226">
    <property type="entry name" value="Histidine-containing phosphotransfer domain, HPT domain"/>
    <property type="match status" value="1"/>
</dbReference>
<dbReference type="SUPFAM" id="SSF47384">
    <property type="entry name" value="Homodimeric domain of signal transducing histidine kinase"/>
    <property type="match status" value="1"/>
</dbReference>
<dbReference type="PANTHER" id="PTHR45339">
    <property type="entry name" value="HYBRID SIGNAL TRANSDUCTION HISTIDINE KINASE J"/>
    <property type="match status" value="1"/>
</dbReference>
<dbReference type="Gene3D" id="3.40.50.2300">
    <property type="match status" value="1"/>
</dbReference>
<dbReference type="InterPro" id="IPR006189">
    <property type="entry name" value="CHASE_dom"/>
</dbReference>
<evidence type="ECO:0000256" key="6">
    <source>
        <dbReference type="ARBA" id="ARBA00022692"/>
    </source>
</evidence>
<evidence type="ECO:0000256" key="17">
    <source>
        <dbReference type="PROSITE-ProRule" id="PRU00169"/>
    </source>
</evidence>
<feature type="domain" description="CHASE" evidence="22">
    <location>
        <begin position="156"/>
        <end position="333"/>
    </location>
</feature>
<feature type="domain" description="Histidine kinase" evidence="18">
    <location>
        <begin position="686"/>
        <end position="907"/>
    </location>
</feature>
<keyword evidence="10" id="KW-1133">Transmembrane helix</keyword>
<dbReference type="GO" id="GO:0006355">
    <property type="term" value="P:regulation of DNA-templated transcription"/>
    <property type="evidence" value="ECO:0007669"/>
    <property type="project" value="InterPro"/>
</dbReference>
<dbReference type="PROSITE" id="PS50113">
    <property type="entry name" value="PAC"/>
    <property type="match status" value="1"/>
</dbReference>
<evidence type="ECO:0000259" key="21">
    <source>
        <dbReference type="PROSITE" id="PS50113"/>
    </source>
</evidence>
<dbReference type="CDD" id="cd17546">
    <property type="entry name" value="REC_hyHK_CKI1_RcsC-like"/>
    <property type="match status" value="1"/>
</dbReference>
<dbReference type="InterPro" id="IPR000700">
    <property type="entry name" value="PAS-assoc_C"/>
</dbReference>
<dbReference type="SUPFAM" id="SSF55874">
    <property type="entry name" value="ATPase domain of HSP90 chaperone/DNA topoisomerase II/histidine kinase"/>
    <property type="match status" value="1"/>
</dbReference>
<evidence type="ECO:0000256" key="14">
    <source>
        <dbReference type="ARBA" id="ARBA00058004"/>
    </source>
</evidence>
<dbReference type="Gene3D" id="3.30.565.10">
    <property type="entry name" value="Histidine kinase-like ATPase, C-terminal domain"/>
    <property type="match status" value="1"/>
</dbReference>
<dbReference type="Pfam" id="PF03924">
    <property type="entry name" value="CHASE"/>
    <property type="match status" value="1"/>
</dbReference>
<dbReference type="GO" id="GO:0000155">
    <property type="term" value="F:phosphorelay sensor kinase activity"/>
    <property type="evidence" value="ECO:0007669"/>
    <property type="project" value="InterPro"/>
</dbReference>
<dbReference type="AlphaFoldDB" id="A0A6N8IVS0"/>
<keyword evidence="9" id="KW-0067">ATP-binding</keyword>
<dbReference type="Gene3D" id="1.20.120.160">
    <property type="entry name" value="HPT domain"/>
    <property type="match status" value="1"/>
</dbReference>
<dbReference type="PRINTS" id="PR00344">
    <property type="entry name" value="BCTRLSENSOR"/>
</dbReference>
<keyword evidence="4" id="KW-1003">Cell membrane</keyword>
<evidence type="ECO:0000259" key="20">
    <source>
        <dbReference type="PROSITE" id="PS50112"/>
    </source>
</evidence>
<dbReference type="InterPro" id="IPR001789">
    <property type="entry name" value="Sig_transdc_resp-reg_receiver"/>
</dbReference>
<dbReference type="Gene3D" id="3.30.450.20">
    <property type="entry name" value="PAS domain"/>
    <property type="match status" value="2"/>
</dbReference>
<dbReference type="SMART" id="SM00448">
    <property type="entry name" value="REC"/>
    <property type="match status" value="1"/>
</dbReference>
<keyword evidence="5 17" id="KW-0597">Phosphoprotein</keyword>
<dbReference type="PANTHER" id="PTHR45339:SF1">
    <property type="entry name" value="HYBRID SIGNAL TRANSDUCTION HISTIDINE KINASE J"/>
    <property type="match status" value="1"/>
</dbReference>
<dbReference type="GO" id="GO:0005524">
    <property type="term" value="F:ATP binding"/>
    <property type="evidence" value="ECO:0007669"/>
    <property type="project" value="UniProtKB-KW"/>
</dbReference>
<dbReference type="InterPro" id="IPR011006">
    <property type="entry name" value="CheY-like_superfamily"/>
</dbReference>
<dbReference type="PROSITE" id="PS50110">
    <property type="entry name" value="RESPONSE_REGULATORY"/>
    <property type="match status" value="1"/>
</dbReference>
<dbReference type="SMART" id="SM00387">
    <property type="entry name" value="HATPase_c"/>
    <property type="match status" value="1"/>
</dbReference>
<feature type="domain" description="HPt" evidence="23">
    <location>
        <begin position="1091"/>
        <end position="1189"/>
    </location>
</feature>
<evidence type="ECO:0000259" key="22">
    <source>
        <dbReference type="PROSITE" id="PS50839"/>
    </source>
</evidence>
<evidence type="ECO:0000256" key="13">
    <source>
        <dbReference type="ARBA" id="ARBA00023136"/>
    </source>
</evidence>
<comment type="caution">
    <text evidence="24">The sequence shown here is derived from an EMBL/GenBank/DDBJ whole genome shotgun (WGS) entry which is preliminary data.</text>
</comment>
<dbReference type="CDD" id="cd00082">
    <property type="entry name" value="HisKA"/>
    <property type="match status" value="1"/>
</dbReference>
<dbReference type="InterPro" id="IPR036890">
    <property type="entry name" value="HATPase_C_sf"/>
</dbReference>
<dbReference type="SMART" id="SM00388">
    <property type="entry name" value="HisKA"/>
    <property type="match status" value="1"/>
</dbReference>
<keyword evidence="12" id="KW-0843">Virulence</keyword>
<evidence type="ECO:0000256" key="9">
    <source>
        <dbReference type="ARBA" id="ARBA00022840"/>
    </source>
</evidence>
<dbReference type="InterPro" id="IPR008207">
    <property type="entry name" value="Sig_transdc_His_kin_Hpt_dom"/>
</dbReference>
<dbReference type="NCBIfam" id="TIGR00229">
    <property type="entry name" value="sensory_box"/>
    <property type="match status" value="2"/>
</dbReference>
<feature type="modified residue" description="Phosphohistidine" evidence="16">
    <location>
        <position position="1130"/>
    </location>
</feature>
<feature type="domain" description="PAS" evidence="20">
    <location>
        <begin position="428"/>
        <end position="473"/>
    </location>
</feature>
<dbReference type="Pfam" id="PF08448">
    <property type="entry name" value="PAS_4"/>
    <property type="match status" value="1"/>
</dbReference>
<dbReference type="SUPFAM" id="SSF52172">
    <property type="entry name" value="CheY-like"/>
    <property type="match status" value="1"/>
</dbReference>
<evidence type="ECO:0000256" key="5">
    <source>
        <dbReference type="ARBA" id="ARBA00022553"/>
    </source>
</evidence>
<evidence type="ECO:0000256" key="10">
    <source>
        <dbReference type="ARBA" id="ARBA00022989"/>
    </source>
</evidence>
<dbReference type="EC" id="2.7.13.3" evidence="3"/>
<keyword evidence="8" id="KW-0547">Nucleotide-binding</keyword>
<evidence type="ECO:0000256" key="2">
    <source>
        <dbReference type="ARBA" id="ARBA00004651"/>
    </source>
</evidence>
<dbReference type="InterPro" id="IPR013767">
    <property type="entry name" value="PAS_fold"/>
</dbReference>
<reference evidence="24 25" key="1">
    <citation type="submission" date="2019-12" db="EMBL/GenBank/DDBJ databases">
        <authorList>
            <person name="Huq M.A."/>
        </authorList>
    </citation>
    <scope>NUCLEOTIDE SEQUENCE [LARGE SCALE GENOMIC DNA]</scope>
    <source>
        <strain evidence="24 25">MAH-25</strain>
    </source>
</reference>
<dbReference type="CDD" id="cd00130">
    <property type="entry name" value="PAS"/>
    <property type="match status" value="2"/>
</dbReference>
<accession>A0A6N8IVS0</accession>
<dbReference type="InterPro" id="IPR004358">
    <property type="entry name" value="Sig_transdc_His_kin-like_C"/>
</dbReference>
<dbReference type="CDD" id="cd00088">
    <property type="entry name" value="HPT"/>
    <property type="match status" value="1"/>
</dbReference>
<dbReference type="Gene3D" id="3.30.450.350">
    <property type="entry name" value="CHASE domain"/>
    <property type="match status" value="1"/>
</dbReference>
<keyword evidence="13" id="KW-0472">Membrane</keyword>
<dbReference type="Pfam" id="PF00989">
    <property type="entry name" value="PAS"/>
    <property type="match status" value="1"/>
</dbReference>
<evidence type="ECO:0000256" key="12">
    <source>
        <dbReference type="ARBA" id="ARBA00023026"/>
    </source>
</evidence>
<evidence type="ECO:0000313" key="24">
    <source>
        <dbReference type="EMBL" id="MVQ30917.1"/>
    </source>
</evidence>
<dbReference type="PROSITE" id="PS50839">
    <property type="entry name" value="CHASE"/>
    <property type="match status" value="1"/>
</dbReference>
<feature type="domain" description="PAC" evidence="21">
    <location>
        <begin position="500"/>
        <end position="551"/>
    </location>
</feature>
<evidence type="ECO:0000256" key="1">
    <source>
        <dbReference type="ARBA" id="ARBA00000085"/>
    </source>
</evidence>
<organism evidence="24 25">
    <name type="scientific">Ramlibacter pinisoli</name>
    <dbReference type="NCBI Taxonomy" id="2682844"/>
    <lineage>
        <taxon>Bacteria</taxon>
        <taxon>Pseudomonadati</taxon>
        <taxon>Pseudomonadota</taxon>
        <taxon>Betaproteobacteria</taxon>
        <taxon>Burkholderiales</taxon>
        <taxon>Comamonadaceae</taxon>
        <taxon>Ramlibacter</taxon>
    </lineage>
</organism>
<protein>
    <recommendedName>
        <fullName evidence="15">Virulence sensor protein BvgS</fullName>
        <ecNumber evidence="3">2.7.13.3</ecNumber>
    </recommendedName>
</protein>
<keyword evidence="11" id="KW-0902">Two-component regulatory system</keyword>
<dbReference type="CDD" id="cd16922">
    <property type="entry name" value="HATPase_EvgS-ArcB-TorS-like"/>
    <property type="match status" value="1"/>
</dbReference>
<evidence type="ECO:0000256" key="8">
    <source>
        <dbReference type="ARBA" id="ARBA00022741"/>
    </source>
</evidence>
<evidence type="ECO:0000256" key="15">
    <source>
        <dbReference type="ARBA" id="ARBA00070152"/>
    </source>
</evidence>
<evidence type="ECO:0000256" key="4">
    <source>
        <dbReference type="ARBA" id="ARBA00022475"/>
    </source>
</evidence>
<dbReference type="GO" id="GO:0005886">
    <property type="term" value="C:plasma membrane"/>
    <property type="evidence" value="ECO:0007669"/>
    <property type="project" value="UniProtKB-SubCell"/>
</dbReference>
<feature type="domain" description="Response regulatory" evidence="19">
    <location>
        <begin position="935"/>
        <end position="1053"/>
    </location>
</feature>
<dbReference type="Pfam" id="PF00512">
    <property type="entry name" value="HisKA"/>
    <property type="match status" value="1"/>
</dbReference>
<dbReference type="InterPro" id="IPR036641">
    <property type="entry name" value="HPT_dom_sf"/>
</dbReference>
<dbReference type="PROSITE" id="PS50894">
    <property type="entry name" value="HPT"/>
    <property type="match status" value="1"/>
</dbReference>
<keyword evidence="7" id="KW-0732">Signal</keyword>
<dbReference type="FunFam" id="3.30.565.10:FF:000010">
    <property type="entry name" value="Sensor histidine kinase RcsC"/>
    <property type="match status" value="1"/>
</dbReference>
<dbReference type="InterPro" id="IPR013656">
    <property type="entry name" value="PAS_4"/>
</dbReference>
<keyword evidence="6" id="KW-0812">Transmembrane</keyword>
<evidence type="ECO:0000259" key="19">
    <source>
        <dbReference type="PROSITE" id="PS50110"/>
    </source>
</evidence>
<keyword evidence="25" id="KW-1185">Reference proteome</keyword>
<dbReference type="SMART" id="SM00091">
    <property type="entry name" value="PAS"/>
    <property type="match status" value="2"/>
</dbReference>
<feature type="modified residue" description="4-aspartylphosphate" evidence="17">
    <location>
        <position position="986"/>
    </location>
</feature>
<dbReference type="InterPro" id="IPR003661">
    <property type="entry name" value="HisK_dim/P_dom"/>
</dbReference>
<evidence type="ECO:0000256" key="7">
    <source>
        <dbReference type="ARBA" id="ARBA00022729"/>
    </source>
</evidence>
<dbReference type="PROSITE" id="PS50112">
    <property type="entry name" value="PAS"/>
    <property type="match status" value="1"/>
</dbReference>
<dbReference type="Pfam" id="PF02518">
    <property type="entry name" value="HATPase_c"/>
    <property type="match status" value="1"/>
</dbReference>
<gene>
    <name evidence="24" type="ORF">GON04_15770</name>
</gene>
<dbReference type="Gene3D" id="1.10.287.130">
    <property type="match status" value="1"/>
</dbReference>
<dbReference type="Proteomes" id="UP000469385">
    <property type="component" value="Unassembled WGS sequence"/>
</dbReference>
<evidence type="ECO:0000259" key="18">
    <source>
        <dbReference type="PROSITE" id="PS50109"/>
    </source>
</evidence>
<evidence type="ECO:0000259" key="23">
    <source>
        <dbReference type="PROSITE" id="PS50894"/>
    </source>
</evidence>
<dbReference type="InterPro" id="IPR036097">
    <property type="entry name" value="HisK_dim/P_sf"/>
</dbReference>
<dbReference type="InterPro" id="IPR000014">
    <property type="entry name" value="PAS"/>
</dbReference>
<evidence type="ECO:0000313" key="25">
    <source>
        <dbReference type="Proteomes" id="UP000469385"/>
    </source>
</evidence>
<dbReference type="PROSITE" id="PS50109">
    <property type="entry name" value="HIS_KIN"/>
    <property type="match status" value="1"/>
</dbReference>
<name>A0A6N8IVS0_9BURK</name>